<protein>
    <submittedName>
        <fullName evidence="1">Uncharacterized protein</fullName>
    </submittedName>
</protein>
<dbReference type="RefSeq" id="WP_207466279.1">
    <property type="nucleotide sequence ID" value="NZ_JAFNAW010000008.1"/>
</dbReference>
<name>A0ABV7IAJ1_9RHOB</name>
<gene>
    <name evidence="1" type="ORF">ACFOD7_01210</name>
</gene>
<keyword evidence="2" id="KW-1185">Reference proteome</keyword>
<proteinExistence type="predicted"/>
<dbReference type="EMBL" id="JBHRTE010000004">
    <property type="protein sequence ID" value="MFC3166666.1"/>
    <property type="molecule type" value="Genomic_DNA"/>
</dbReference>
<reference evidence="2" key="1">
    <citation type="journal article" date="2019" name="Int. J. Syst. Evol. Microbiol.">
        <title>The Global Catalogue of Microorganisms (GCM) 10K type strain sequencing project: providing services to taxonomists for standard genome sequencing and annotation.</title>
        <authorList>
            <consortium name="The Broad Institute Genomics Platform"/>
            <consortium name="The Broad Institute Genome Sequencing Center for Infectious Disease"/>
            <person name="Wu L."/>
            <person name="Ma J."/>
        </authorList>
    </citation>
    <scope>NUCLEOTIDE SEQUENCE [LARGE SCALE GENOMIC DNA]</scope>
    <source>
        <strain evidence="2">KCTC 52239</strain>
    </source>
</reference>
<accession>A0ABV7IAJ1</accession>
<sequence length="155" mass="17614">MRSIRYISPSNPIRVQPSRDGRYKLIQAWRRLTAYHQLLTGTVVRKGWTALTRDLPRGVMRSNSSIAAFLIDPHTAEHDPDTVMAILFKLSGYQKRRHIRTFIRMVYALGEALKYSRKSPRPMPGYCHRGRTERLGHAVCLGRVGRAAPICGAGE</sequence>
<comment type="caution">
    <text evidence="1">The sequence shown here is derived from an EMBL/GenBank/DDBJ whole genome shotgun (WGS) entry which is preliminary data.</text>
</comment>
<evidence type="ECO:0000313" key="1">
    <source>
        <dbReference type="EMBL" id="MFC3166666.1"/>
    </source>
</evidence>
<dbReference type="Proteomes" id="UP001595557">
    <property type="component" value="Unassembled WGS sequence"/>
</dbReference>
<evidence type="ECO:0000313" key="2">
    <source>
        <dbReference type="Proteomes" id="UP001595557"/>
    </source>
</evidence>
<organism evidence="1 2">
    <name type="scientific">Paracoccus fontiphilus</name>
    <dbReference type="NCBI Taxonomy" id="1815556"/>
    <lineage>
        <taxon>Bacteria</taxon>
        <taxon>Pseudomonadati</taxon>
        <taxon>Pseudomonadota</taxon>
        <taxon>Alphaproteobacteria</taxon>
        <taxon>Rhodobacterales</taxon>
        <taxon>Paracoccaceae</taxon>
        <taxon>Paracoccus</taxon>
    </lineage>
</organism>